<name>A0A6F8YM16_9ACTN</name>
<sequence length="277" mass="27916">MTLGSGRVLADTASTSGAFAALALRIGSDTSQIVNDGPAWYSVTSGDAAVSEGKVDIDGTRQPVTNRPLTCGDGVVVRPPAGTPSDSPSPSESLIPEETPSPTPSPTASPTEGDDPADPGNPGDPGTDPTTPGVPPTTPGVPPTTPGVPPTTPGTTPPSEPPTDPPTSEPTNSPPVITTVVASPQEVGRDSCRVTVPISVTVRASDSDGDPLEVTGSWAVDGESGTFGLKGRAATQAASRCRPGLLRTVERFPLRSERVTASGATRGRIRSSSGRVK</sequence>
<evidence type="ECO:0000313" key="3">
    <source>
        <dbReference type="Proteomes" id="UP000503011"/>
    </source>
</evidence>
<reference evidence="2 3" key="2">
    <citation type="submission" date="2020-03" db="EMBL/GenBank/DDBJ databases">
        <authorList>
            <person name="Ichikawa N."/>
            <person name="Kimura A."/>
            <person name="Kitahashi Y."/>
            <person name="Uohara A."/>
        </authorList>
    </citation>
    <scope>NUCLEOTIDE SEQUENCE [LARGE SCALE GENOMIC DNA]</scope>
    <source>
        <strain evidence="2 3">NBRC 105367</strain>
    </source>
</reference>
<reference evidence="2 3" key="1">
    <citation type="submission" date="2020-03" db="EMBL/GenBank/DDBJ databases">
        <title>Whole genome shotgun sequence of Phytohabitans suffuscus NBRC 105367.</title>
        <authorList>
            <person name="Komaki H."/>
            <person name="Tamura T."/>
        </authorList>
    </citation>
    <scope>NUCLEOTIDE SEQUENCE [LARGE SCALE GENOMIC DNA]</scope>
    <source>
        <strain evidence="2 3">NBRC 105367</strain>
    </source>
</reference>
<dbReference type="EMBL" id="AP022871">
    <property type="protein sequence ID" value="BCB87117.1"/>
    <property type="molecule type" value="Genomic_DNA"/>
</dbReference>
<evidence type="ECO:0000313" key="2">
    <source>
        <dbReference type="EMBL" id="BCB87117.1"/>
    </source>
</evidence>
<dbReference type="RefSeq" id="WP_180214574.1">
    <property type="nucleotide sequence ID" value="NZ_AP022871.1"/>
</dbReference>
<dbReference type="AlphaFoldDB" id="A0A6F8YM16"/>
<feature type="compositionally biased region" description="Pro residues" evidence="1">
    <location>
        <begin position="132"/>
        <end position="168"/>
    </location>
</feature>
<organism evidence="2 3">
    <name type="scientific">Phytohabitans suffuscus</name>
    <dbReference type="NCBI Taxonomy" id="624315"/>
    <lineage>
        <taxon>Bacteria</taxon>
        <taxon>Bacillati</taxon>
        <taxon>Actinomycetota</taxon>
        <taxon>Actinomycetes</taxon>
        <taxon>Micromonosporales</taxon>
        <taxon>Micromonosporaceae</taxon>
    </lineage>
</organism>
<gene>
    <name evidence="2" type="ORF">Psuf_044300</name>
</gene>
<dbReference type="PRINTS" id="PR01217">
    <property type="entry name" value="PRICHEXTENSN"/>
</dbReference>
<protein>
    <submittedName>
        <fullName evidence="2">Uncharacterized protein</fullName>
    </submittedName>
</protein>
<evidence type="ECO:0000256" key="1">
    <source>
        <dbReference type="SAM" id="MobiDB-lite"/>
    </source>
</evidence>
<feature type="compositionally biased region" description="Low complexity" evidence="1">
    <location>
        <begin position="118"/>
        <end position="131"/>
    </location>
</feature>
<feature type="region of interest" description="Disordered" evidence="1">
    <location>
        <begin position="58"/>
        <end position="190"/>
    </location>
</feature>
<accession>A0A6F8YM16</accession>
<dbReference type="Proteomes" id="UP000503011">
    <property type="component" value="Chromosome"/>
</dbReference>
<keyword evidence="3" id="KW-1185">Reference proteome</keyword>
<dbReference type="KEGG" id="psuu:Psuf_044300"/>
<feature type="compositionally biased region" description="Low complexity" evidence="1">
    <location>
        <begin position="83"/>
        <end position="98"/>
    </location>
</feature>
<feature type="region of interest" description="Disordered" evidence="1">
    <location>
        <begin position="257"/>
        <end position="277"/>
    </location>
</feature>
<proteinExistence type="predicted"/>